<evidence type="ECO:0000256" key="4">
    <source>
        <dbReference type="ARBA" id="ARBA00023163"/>
    </source>
</evidence>
<gene>
    <name evidence="8" type="ORF">RDWZM_002240</name>
</gene>
<keyword evidence="4" id="KW-0804">Transcription</keyword>
<evidence type="ECO:0000313" key="8">
    <source>
        <dbReference type="EMBL" id="KAJ6223695.1"/>
    </source>
</evidence>
<keyword evidence="9" id="KW-1185">Reference proteome</keyword>
<keyword evidence="5" id="KW-0539">Nucleus</keyword>
<accession>A0A9Q0MD59</accession>
<dbReference type="GO" id="GO:0000981">
    <property type="term" value="F:DNA-binding transcription factor activity, RNA polymerase II-specific"/>
    <property type="evidence" value="ECO:0007669"/>
    <property type="project" value="TreeGrafter"/>
</dbReference>
<protein>
    <recommendedName>
        <fullName evidence="7">BZIP domain-containing protein</fullName>
    </recommendedName>
</protein>
<dbReference type="EMBL" id="JAPWDV010000001">
    <property type="protein sequence ID" value="KAJ6223695.1"/>
    <property type="molecule type" value="Genomic_DNA"/>
</dbReference>
<dbReference type="SUPFAM" id="SSF57959">
    <property type="entry name" value="Leucine zipper domain"/>
    <property type="match status" value="1"/>
</dbReference>
<evidence type="ECO:0000256" key="6">
    <source>
        <dbReference type="SAM" id="Coils"/>
    </source>
</evidence>
<sequence>MSQSNCNHQYKSVYEDHDYMGKCCKYSKKTDFITRSPSSSTSSSFRSDEELDGLSILRKVCLMSTIKQFDQRSSSSFDEVHDEYDEMLFNQRQQTKQEQTNNKNDDEPSKLIIDDDSEAITFVQYLNGGSRKKCVKIAPIGVASSVDPKVDDKTKKSMMPIDELRAMNMIRDLWIPHKHYDLVHMSIENFNAVITNYCKNEKQENLLRDIRRRGKNKLAAQNCRKRKLDCIETLYQHVDTLKVQQKKLQDQYDQLAKRRSVAKKQLEKMRQFLLDNNIEVHDES</sequence>
<keyword evidence="3" id="KW-0010">Activator</keyword>
<dbReference type="PANTHER" id="PTHR24411:SF8">
    <property type="entry name" value="NUCLEAR FACTOR ERYTHROID 2-RELATED FACTOR 3"/>
    <property type="match status" value="1"/>
</dbReference>
<proteinExistence type="predicted"/>
<feature type="coiled-coil region" evidence="6">
    <location>
        <begin position="238"/>
        <end position="265"/>
    </location>
</feature>
<organism evidence="8 9">
    <name type="scientific">Blomia tropicalis</name>
    <name type="common">Mite</name>
    <dbReference type="NCBI Taxonomy" id="40697"/>
    <lineage>
        <taxon>Eukaryota</taxon>
        <taxon>Metazoa</taxon>
        <taxon>Ecdysozoa</taxon>
        <taxon>Arthropoda</taxon>
        <taxon>Chelicerata</taxon>
        <taxon>Arachnida</taxon>
        <taxon>Acari</taxon>
        <taxon>Acariformes</taxon>
        <taxon>Sarcoptiformes</taxon>
        <taxon>Astigmata</taxon>
        <taxon>Glycyphagoidea</taxon>
        <taxon>Echimyopodidae</taxon>
        <taxon>Blomia</taxon>
    </lineage>
</organism>
<evidence type="ECO:0000313" key="9">
    <source>
        <dbReference type="Proteomes" id="UP001142055"/>
    </source>
</evidence>
<feature type="domain" description="BZIP" evidence="7">
    <location>
        <begin position="206"/>
        <end position="269"/>
    </location>
</feature>
<comment type="caution">
    <text evidence="8">The sequence shown here is derived from an EMBL/GenBank/DDBJ whole genome shotgun (WGS) entry which is preliminary data.</text>
</comment>
<dbReference type="PROSITE" id="PS00036">
    <property type="entry name" value="BZIP_BASIC"/>
    <property type="match status" value="1"/>
</dbReference>
<dbReference type="InterPro" id="IPR004827">
    <property type="entry name" value="bZIP"/>
</dbReference>
<dbReference type="SMART" id="SM00338">
    <property type="entry name" value="BRLZ"/>
    <property type="match status" value="1"/>
</dbReference>
<dbReference type="InterPro" id="IPR008917">
    <property type="entry name" value="TF_DNA-bd_sf"/>
</dbReference>
<dbReference type="SUPFAM" id="SSF47454">
    <property type="entry name" value="A DNA-binding domain in eukaryotic transcription factors"/>
    <property type="match status" value="1"/>
</dbReference>
<dbReference type="InterPro" id="IPR004826">
    <property type="entry name" value="bZIP_Maf"/>
</dbReference>
<dbReference type="Gene3D" id="1.10.880.10">
    <property type="entry name" value="Transcription factor, Skn-1-like, DNA-binding domain"/>
    <property type="match status" value="1"/>
</dbReference>
<evidence type="ECO:0000256" key="1">
    <source>
        <dbReference type="ARBA" id="ARBA00023015"/>
    </source>
</evidence>
<reference evidence="8" key="1">
    <citation type="submission" date="2022-12" db="EMBL/GenBank/DDBJ databases">
        <title>Genome assemblies of Blomia tropicalis.</title>
        <authorList>
            <person name="Cui Y."/>
        </authorList>
    </citation>
    <scope>NUCLEOTIDE SEQUENCE</scope>
    <source>
        <tissue evidence="8">Adult mites</tissue>
    </source>
</reference>
<keyword evidence="6" id="KW-0175">Coiled coil</keyword>
<evidence type="ECO:0000256" key="2">
    <source>
        <dbReference type="ARBA" id="ARBA00023125"/>
    </source>
</evidence>
<evidence type="ECO:0000259" key="7">
    <source>
        <dbReference type="PROSITE" id="PS50217"/>
    </source>
</evidence>
<dbReference type="PROSITE" id="PS50217">
    <property type="entry name" value="BZIP"/>
    <property type="match status" value="1"/>
</dbReference>
<keyword evidence="1" id="KW-0805">Transcription regulation</keyword>
<keyword evidence="2" id="KW-0238">DNA-binding</keyword>
<evidence type="ECO:0000256" key="5">
    <source>
        <dbReference type="ARBA" id="ARBA00023242"/>
    </source>
</evidence>
<dbReference type="GO" id="GO:0000978">
    <property type="term" value="F:RNA polymerase II cis-regulatory region sequence-specific DNA binding"/>
    <property type="evidence" value="ECO:0007669"/>
    <property type="project" value="InterPro"/>
</dbReference>
<dbReference type="AlphaFoldDB" id="A0A9Q0MD59"/>
<dbReference type="PANTHER" id="PTHR24411">
    <property type="entry name" value="NUCLEAR FACTOR ERYTHROID 2-RELATED FACTOR"/>
    <property type="match status" value="1"/>
</dbReference>
<dbReference type="InterPro" id="IPR047167">
    <property type="entry name" value="NFE2-like"/>
</dbReference>
<dbReference type="OrthoDB" id="7458135at2759"/>
<dbReference type="Pfam" id="PF03131">
    <property type="entry name" value="bZIP_Maf"/>
    <property type="match status" value="1"/>
</dbReference>
<evidence type="ECO:0000256" key="3">
    <source>
        <dbReference type="ARBA" id="ARBA00023159"/>
    </source>
</evidence>
<dbReference type="GO" id="GO:0005634">
    <property type="term" value="C:nucleus"/>
    <property type="evidence" value="ECO:0007669"/>
    <property type="project" value="TreeGrafter"/>
</dbReference>
<name>A0A9Q0MD59_BLOTA</name>
<dbReference type="Proteomes" id="UP001142055">
    <property type="component" value="Chromosome 1"/>
</dbReference>
<dbReference type="InterPro" id="IPR046347">
    <property type="entry name" value="bZIP_sf"/>
</dbReference>